<reference evidence="2 3" key="1">
    <citation type="submission" date="2011-04" db="EMBL/GenBank/DDBJ databases">
        <title>The Genome Sequence of Dysgonomonas mossii DSM 22836.</title>
        <authorList>
            <consortium name="The Broad Institute Genome Sequencing Platform"/>
            <person name="Earl A."/>
            <person name="Ward D."/>
            <person name="Feldgarden M."/>
            <person name="Gevers D."/>
            <person name="Pudlo N."/>
            <person name="Martens E."/>
            <person name="Allen-Vercoe E."/>
            <person name="Young S.K."/>
            <person name="Zeng Q."/>
            <person name="Gargeya S."/>
            <person name="Fitzgerald M."/>
            <person name="Haas B."/>
            <person name="Abouelleil A."/>
            <person name="Alvarado L."/>
            <person name="Arachchi H.M."/>
            <person name="Berlin A."/>
            <person name="Brown A."/>
            <person name="Chapman S.B."/>
            <person name="Chen Z."/>
            <person name="Dunbar C."/>
            <person name="Freedman E."/>
            <person name="Gearin G."/>
            <person name="Gellesch M."/>
            <person name="Goldberg J."/>
            <person name="Griggs A."/>
            <person name="Gujja S."/>
            <person name="Heiman D."/>
            <person name="Howarth C."/>
            <person name="Larson L."/>
            <person name="Lui A."/>
            <person name="MacDonald P.J.P."/>
            <person name="Mehta T."/>
            <person name="Montmayeur A."/>
            <person name="Murphy C."/>
            <person name="Neiman D."/>
            <person name="Pearson M."/>
            <person name="Priest M."/>
            <person name="Roberts A."/>
            <person name="Saif S."/>
            <person name="Shea T."/>
            <person name="Shenoy N."/>
            <person name="Sisk P."/>
            <person name="Stolte C."/>
            <person name="Sykes S."/>
            <person name="Yandava C."/>
            <person name="Wortman J."/>
            <person name="Nusbaum C."/>
            <person name="Birren B."/>
        </authorList>
    </citation>
    <scope>NUCLEOTIDE SEQUENCE [LARGE SCALE GENOMIC DNA]</scope>
    <source>
        <strain evidence="2 3">DSM 22836</strain>
    </source>
</reference>
<evidence type="ECO:0000313" key="3">
    <source>
        <dbReference type="Proteomes" id="UP000006420"/>
    </source>
</evidence>
<proteinExistence type="predicted"/>
<dbReference type="eggNOG" id="COG5368">
    <property type="taxonomic scope" value="Bacteria"/>
</dbReference>
<evidence type="ECO:0000259" key="1">
    <source>
        <dbReference type="Pfam" id="PF10091"/>
    </source>
</evidence>
<dbReference type="STRING" id="742767.HMPREF9456_01148"/>
<keyword evidence="3" id="KW-1185">Reference proteome</keyword>
<protein>
    <recommendedName>
        <fullName evidence="1">Glycoamylase-like domain-containing protein</fullName>
    </recommendedName>
</protein>
<gene>
    <name evidence="2" type="ORF">HMPREF9456_01148</name>
</gene>
<sequence length="473" mass="53862">MKKRLCNLSLFFLFIIKTDNMKKIYIPFISIILVLAAISCKDKSNKDTDDSTIEPIAITDEALLDSVQRRTFNYFWDGAEPTSGMARERFHVDGVYPQNDKNVVTSGGSGFGIMAIVAGIDRGYITREQGLERFTKIVNFLEKADSFHGVFPHWWNGETGEVKGFSDKDNGGDLVETSFLLQGLLALHQYYVNGSDAEKALAVRIDNLWKNVDWNWHRNGQNVLYWHWSPNHSWEMNFPIRGYNECLITYILAACSPTHGTPAEVYHEGWAENGKIIAPHQLDGYNLNMRYQSNSGAGPLFWAHYSFLGLNPTGLKDKYADYYQEMKNYTLINRAYCLRNPKGFKGYGEDCWGLTASYSVKGYSAHEPTEEGDLGVITPTAALSSIVYTPEESMKVIRKLYSMGDKVWGQYGFYDAFSETDNWYPQRYLAIDQGTIAVMIENYRSQLLWNLFMSHPDVQKGLKKLGFESPSLN</sequence>
<dbReference type="AlphaFoldDB" id="F8WYU7"/>
<name>F8WYU7_9BACT</name>
<dbReference type="Proteomes" id="UP000006420">
    <property type="component" value="Unassembled WGS sequence"/>
</dbReference>
<organism evidence="2 3">
    <name type="scientific">Dysgonomonas mossii DSM 22836</name>
    <dbReference type="NCBI Taxonomy" id="742767"/>
    <lineage>
        <taxon>Bacteria</taxon>
        <taxon>Pseudomonadati</taxon>
        <taxon>Bacteroidota</taxon>
        <taxon>Bacteroidia</taxon>
        <taxon>Bacteroidales</taxon>
        <taxon>Dysgonomonadaceae</taxon>
        <taxon>Dysgonomonas</taxon>
    </lineage>
</organism>
<dbReference type="Pfam" id="PF10091">
    <property type="entry name" value="Glycoamylase"/>
    <property type="match status" value="1"/>
</dbReference>
<evidence type="ECO:0000313" key="2">
    <source>
        <dbReference type="EMBL" id="EGK04120.1"/>
    </source>
</evidence>
<dbReference type="Gene3D" id="1.50.10.140">
    <property type="match status" value="1"/>
</dbReference>
<dbReference type="InterPro" id="IPR019282">
    <property type="entry name" value="Glycoamylase-like_cons_dom"/>
</dbReference>
<dbReference type="EMBL" id="ADLW01000004">
    <property type="protein sequence ID" value="EGK04120.1"/>
    <property type="molecule type" value="Genomic_DNA"/>
</dbReference>
<dbReference type="PIRSF" id="PIRSF028431">
    <property type="entry name" value="UCP028431"/>
    <property type="match status" value="1"/>
</dbReference>
<feature type="domain" description="Glycoamylase-like" evidence="1">
    <location>
        <begin position="237"/>
        <end position="456"/>
    </location>
</feature>
<dbReference type="InterPro" id="IPR016883">
    <property type="entry name" value="UCP028431"/>
</dbReference>
<dbReference type="HOGENOM" id="CLU_023287_0_1_10"/>
<accession>F8WYU7</accession>
<comment type="caution">
    <text evidence="2">The sequence shown here is derived from an EMBL/GenBank/DDBJ whole genome shotgun (WGS) entry which is preliminary data.</text>
</comment>